<protein>
    <recommendedName>
        <fullName evidence="10">Bicarbonate transporter-like transmembrane domain-containing protein</fullName>
    </recommendedName>
</protein>
<evidence type="ECO:0000256" key="2">
    <source>
        <dbReference type="ARBA" id="ARBA00010993"/>
    </source>
</evidence>
<keyword evidence="6 9" id="KW-1133">Transmembrane helix</keyword>
<comment type="caution">
    <text evidence="11">The sequence shown here is derived from an EMBL/GenBank/DDBJ whole genome shotgun (WGS) entry which is preliminary data.</text>
</comment>
<feature type="transmembrane region" description="Helical" evidence="9">
    <location>
        <begin position="809"/>
        <end position="830"/>
    </location>
</feature>
<dbReference type="SUPFAM" id="SSF55804">
    <property type="entry name" value="Phoshotransferase/anion transport protein"/>
    <property type="match status" value="1"/>
</dbReference>
<keyword evidence="7" id="KW-0406">Ion transport</keyword>
<feature type="transmembrane region" description="Helical" evidence="9">
    <location>
        <begin position="594"/>
        <end position="615"/>
    </location>
</feature>
<dbReference type="Gene3D" id="3.40.930.10">
    <property type="entry name" value="Mannitol-specific EII, Chain A"/>
    <property type="match status" value="1"/>
</dbReference>
<dbReference type="EMBL" id="CAJOBD010000086">
    <property type="protein sequence ID" value="CAF3569813.1"/>
    <property type="molecule type" value="Genomic_DNA"/>
</dbReference>
<dbReference type="Proteomes" id="UP000663836">
    <property type="component" value="Unassembled WGS sequence"/>
</dbReference>
<keyword evidence="3" id="KW-0813">Transport</keyword>
<dbReference type="GO" id="GO:0050801">
    <property type="term" value="P:monoatomic ion homeostasis"/>
    <property type="evidence" value="ECO:0007669"/>
    <property type="project" value="TreeGrafter"/>
</dbReference>
<keyword evidence="8 9" id="KW-0472">Membrane</keyword>
<feature type="domain" description="Bicarbonate transporter-like transmembrane" evidence="10">
    <location>
        <begin position="345"/>
        <end position="867"/>
    </location>
</feature>
<feature type="transmembrane region" description="Helical" evidence="9">
    <location>
        <begin position="556"/>
        <end position="574"/>
    </location>
</feature>
<dbReference type="Gene3D" id="1.10.287.570">
    <property type="entry name" value="Helical hairpin bin"/>
    <property type="match status" value="1"/>
</dbReference>
<dbReference type="PANTHER" id="PTHR11453:SF127">
    <property type="entry name" value="SOLUTE CARRIER FAMILY 4 MEMBER 11"/>
    <property type="match status" value="1"/>
</dbReference>
<feature type="transmembrane region" description="Helical" evidence="9">
    <location>
        <begin position="374"/>
        <end position="395"/>
    </location>
</feature>
<evidence type="ECO:0000313" key="11">
    <source>
        <dbReference type="EMBL" id="CAF3569813.1"/>
    </source>
</evidence>
<keyword evidence="5 9" id="KW-0812">Transmembrane</keyword>
<dbReference type="GO" id="GO:0005452">
    <property type="term" value="F:solute:inorganic anion antiporter activity"/>
    <property type="evidence" value="ECO:0007669"/>
    <property type="project" value="InterPro"/>
</dbReference>
<accession>A0A818L1X1</accession>
<sequence length="869" mass="99227">MHRTESSFRRHPGGGSLRRISFRRKAVRESIPEPTSTWSFNNDSHEWQLLRVDDSSNSIAPESLFIHDDNELSLLRNDGAQIQLVYNKSEHIPLKDFAAEIRGGKDIKEFILGALVLLDVQDTSIWDLLEIILRRIKQTNIPTNDSTPILSSSSVSNAPTTVINNTVVTTTSGHRENLNLEDIKKALFINDRVRILSKTLQATTATESNWTYDQSWLAIMCTSPSILKRHVAIARLKYPCNLGRNCQEARFIVFILSPMKEKGTKNFLETGRTFATIFADIELRAKLLKAATQQEFISIIDKHTDHLMEQQTSHTRNSVADAFDDTNTNPEMLKVKTYYCPILSDMYMDLLRRLPHYFSDFYDIFNTHRGLQKVLSTAVFLYFACLLPSIAFGVLNSQVTNDQISVPKAVASQCLGGIFFSIFAGQPLIVVMTTAPLTLYVKVIYILCTWYRLDFRDTYALVGLWNSFFLILYSLFGVSKIMKWSTRSTEEIFALFVSIAFLVDASTHVYRNFTHNYSTDVCKKYDKYWKLRRMNESLTSNLTEEAFEEPCSRDSSLLYILLTLGTVWLGTFLYKFKQTPYLTSAKRELLTDYALPGSVIIMSLIGSLLFSQINLQSFSVDHEHLFVLVRFKSVTFKQIIATGGLGFSLSLLMFLDQNIAGAIVNSPANKLKKGKAFHIDLFVIAILNGWLSLFGLTWMHGALPLSPLHVKALADTEERVEQGHIQSVIVKVRETRLTVLLSHILIGMSLFMRDILKQIPMPVLDGLFLYLALTSLDGNQFFERVTLFFTEQAAYPPNHYIRQVPQRKIHLFTFLQLLQLIILCFLGFSPILYSKLVLPIWLVAMVAFRYRILPKIIAKKYLRALDQRL</sequence>
<evidence type="ECO:0000313" key="12">
    <source>
        <dbReference type="Proteomes" id="UP000663836"/>
    </source>
</evidence>
<dbReference type="AlphaFoldDB" id="A0A818L1X1"/>
<reference evidence="11" key="1">
    <citation type="submission" date="2021-02" db="EMBL/GenBank/DDBJ databases">
        <authorList>
            <person name="Nowell W R."/>
        </authorList>
    </citation>
    <scope>NUCLEOTIDE SEQUENCE</scope>
</reference>
<comment type="similarity">
    <text evidence="2">Belongs to the anion exchanger (TC 2.A.31) family.</text>
</comment>
<dbReference type="GO" id="GO:0006820">
    <property type="term" value="P:monoatomic anion transport"/>
    <property type="evidence" value="ECO:0007669"/>
    <property type="project" value="InterPro"/>
</dbReference>
<dbReference type="InterPro" id="IPR016152">
    <property type="entry name" value="PTrfase/Anion_transptr"/>
</dbReference>
<organism evidence="11 12">
    <name type="scientific">Rotaria sordida</name>
    <dbReference type="NCBI Taxonomy" id="392033"/>
    <lineage>
        <taxon>Eukaryota</taxon>
        <taxon>Metazoa</taxon>
        <taxon>Spiralia</taxon>
        <taxon>Gnathifera</taxon>
        <taxon>Rotifera</taxon>
        <taxon>Eurotatoria</taxon>
        <taxon>Bdelloidea</taxon>
        <taxon>Philodinida</taxon>
        <taxon>Philodinidae</taxon>
        <taxon>Rotaria</taxon>
    </lineage>
</organism>
<dbReference type="GO" id="GO:0016323">
    <property type="term" value="C:basolateral plasma membrane"/>
    <property type="evidence" value="ECO:0007669"/>
    <property type="project" value="TreeGrafter"/>
</dbReference>
<dbReference type="Pfam" id="PF00955">
    <property type="entry name" value="HCO3_cotransp"/>
    <property type="match status" value="1"/>
</dbReference>
<evidence type="ECO:0000256" key="7">
    <source>
        <dbReference type="ARBA" id="ARBA00023065"/>
    </source>
</evidence>
<feature type="transmembrane region" description="Helical" evidence="9">
    <location>
        <begin position="676"/>
        <end position="699"/>
    </location>
</feature>
<keyword evidence="4" id="KW-1003">Cell membrane</keyword>
<feature type="transmembrane region" description="Helical" evidence="9">
    <location>
        <begin position="459"/>
        <end position="479"/>
    </location>
</feature>
<evidence type="ECO:0000256" key="8">
    <source>
        <dbReference type="ARBA" id="ARBA00023136"/>
    </source>
</evidence>
<evidence type="ECO:0000256" key="3">
    <source>
        <dbReference type="ARBA" id="ARBA00022448"/>
    </source>
</evidence>
<feature type="transmembrane region" description="Helical" evidence="9">
    <location>
        <begin position="836"/>
        <end position="853"/>
    </location>
</feature>
<proteinExistence type="inferred from homology"/>
<evidence type="ECO:0000256" key="9">
    <source>
        <dbReference type="SAM" id="Phobius"/>
    </source>
</evidence>
<dbReference type="PANTHER" id="PTHR11453">
    <property type="entry name" value="ANION EXCHANGE PROTEIN"/>
    <property type="match status" value="1"/>
</dbReference>
<name>A0A818L1X1_9BILA</name>
<comment type="subcellular location">
    <subcellularLocation>
        <location evidence="1">Cell membrane</location>
        <topology evidence="1">Multi-pass membrane protein</topology>
    </subcellularLocation>
</comment>
<feature type="transmembrane region" description="Helical" evidence="9">
    <location>
        <begin position="410"/>
        <end position="430"/>
    </location>
</feature>
<evidence type="ECO:0000256" key="1">
    <source>
        <dbReference type="ARBA" id="ARBA00004651"/>
    </source>
</evidence>
<dbReference type="InterPro" id="IPR003020">
    <property type="entry name" value="HCO3_transpt_euk"/>
</dbReference>
<dbReference type="FunFam" id="1.10.287.570:FF:000002">
    <property type="entry name" value="Solute carrier family 4 member 11"/>
    <property type="match status" value="1"/>
</dbReference>
<gene>
    <name evidence="11" type="ORF">JBS370_LOCUS2260</name>
</gene>
<evidence type="ECO:0000256" key="5">
    <source>
        <dbReference type="ARBA" id="ARBA00022692"/>
    </source>
</evidence>
<evidence type="ECO:0000259" key="10">
    <source>
        <dbReference type="Pfam" id="PF00955"/>
    </source>
</evidence>
<evidence type="ECO:0000256" key="4">
    <source>
        <dbReference type="ARBA" id="ARBA00022475"/>
    </source>
</evidence>
<feature type="transmembrane region" description="Helical" evidence="9">
    <location>
        <begin position="635"/>
        <end position="655"/>
    </location>
</feature>
<dbReference type="PRINTS" id="PR01231">
    <property type="entry name" value="HCO3TRNSPORT"/>
</dbReference>
<evidence type="ECO:0000256" key="6">
    <source>
        <dbReference type="ARBA" id="ARBA00022989"/>
    </source>
</evidence>
<dbReference type="InterPro" id="IPR011531">
    <property type="entry name" value="HCO3_transpt-like_TM_dom"/>
</dbReference>